<evidence type="ECO:0000313" key="2">
    <source>
        <dbReference type="Proteomes" id="UP000299102"/>
    </source>
</evidence>
<reference evidence="1 2" key="1">
    <citation type="journal article" date="2019" name="Commun. Biol.">
        <title>The bagworm genome reveals a unique fibroin gene that provides high tensile strength.</title>
        <authorList>
            <person name="Kono N."/>
            <person name="Nakamura H."/>
            <person name="Ohtoshi R."/>
            <person name="Tomita M."/>
            <person name="Numata K."/>
            <person name="Arakawa K."/>
        </authorList>
    </citation>
    <scope>NUCLEOTIDE SEQUENCE [LARGE SCALE GENOMIC DNA]</scope>
</reference>
<sequence>METKRLLKRNIFRATKNYSFSSPVSTLHTKARAGPPAPERVFLIKAAWPNGRDNLLADLAVPGRAATAAARGAGREGPHLKTIFPLINSIQTNR</sequence>
<evidence type="ECO:0000313" key="1">
    <source>
        <dbReference type="EMBL" id="GBP79669.1"/>
    </source>
</evidence>
<organism evidence="1 2">
    <name type="scientific">Eumeta variegata</name>
    <name type="common">Bagworm moth</name>
    <name type="synonym">Eumeta japonica</name>
    <dbReference type="NCBI Taxonomy" id="151549"/>
    <lineage>
        <taxon>Eukaryota</taxon>
        <taxon>Metazoa</taxon>
        <taxon>Ecdysozoa</taxon>
        <taxon>Arthropoda</taxon>
        <taxon>Hexapoda</taxon>
        <taxon>Insecta</taxon>
        <taxon>Pterygota</taxon>
        <taxon>Neoptera</taxon>
        <taxon>Endopterygota</taxon>
        <taxon>Lepidoptera</taxon>
        <taxon>Glossata</taxon>
        <taxon>Ditrysia</taxon>
        <taxon>Tineoidea</taxon>
        <taxon>Psychidae</taxon>
        <taxon>Oiketicinae</taxon>
        <taxon>Eumeta</taxon>
    </lineage>
</organism>
<comment type="caution">
    <text evidence="1">The sequence shown here is derived from an EMBL/GenBank/DDBJ whole genome shotgun (WGS) entry which is preliminary data.</text>
</comment>
<dbReference type="Proteomes" id="UP000299102">
    <property type="component" value="Unassembled WGS sequence"/>
</dbReference>
<accession>A0A4C1YYJ0</accession>
<dbReference type="EMBL" id="BGZK01001424">
    <property type="protein sequence ID" value="GBP79669.1"/>
    <property type="molecule type" value="Genomic_DNA"/>
</dbReference>
<gene>
    <name evidence="1" type="ORF">EVAR_61190_1</name>
</gene>
<dbReference type="AlphaFoldDB" id="A0A4C1YYJ0"/>
<name>A0A4C1YYJ0_EUMVA</name>
<protein>
    <submittedName>
        <fullName evidence="1">Uncharacterized protein</fullName>
    </submittedName>
</protein>
<keyword evidence="2" id="KW-1185">Reference proteome</keyword>
<proteinExistence type="predicted"/>